<accession>E9H5Q3</accession>
<keyword evidence="5" id="KW-1185">Reference proteome</keyword>
<organism evidence="4 5">
    <name type="scientific">Daphnia pulex</name>
    <name type="common">Water flea</name>
    <dbReference type="NCBI Taxonomy" id="6669"/>
    <lineage>
        <taxon>Eukaryota</taxon>
        <taxon>Metazoa</taxon>
        <taxon>Ecdysozoa</taxon>
        <taxon>Arthropoda</taxon>
        <taxon>Crustacea</taxon>
        <taxon>Branchiopoda</taxon>
        <taxon>Diplostraca</taxon>
        <taxon>Cladocera</taxon>
        <taxon>Anomopoda</taxon>
        <taxon>Daphniidae</taxon>
        <taxon>Daphnia</taxon>
    </lineage>
</organism>
<dbReference type="STRING" id="6669.E9H5Q3"/>
<evidence type="ECO:0000313" key="4">
    <source>
        <dbReference type="EMBL" id="EFX73048.1"/>
    </source>
</evidence>
<proteinExistence type="predicted"/>
<dbReference type="Proteomes" id="UP000000305">
    <property type="component" value="Unassembled WGS sequence"/>
</dbReference>
<evidence type="ECO:0000256" key="1">
    <source>
        <dbReference type="SAM" id="MobiDB-lite"/>
    </source>
</evidence>
<feature type="chain" id="PRO_5003238049" description="CUB domain-containing protein" evidence="2">
    <location>
        <begin position="21"/>
        <end position="557"/>
    </location>
</feature>
<feature type="region of interest" description="Disordered" evidence="1">
    <location>
        <begin position="77"/>
        <end position="110"/>
    </location>
</feature>
<feature type="signal peptide" evidence="2">
    <location>
        <begin position="1"/>
        <end position="20"/>
    </location>
</feature>
<dbReference type="AlphaFoldDB" id="E9H5Q3"/>
<dbReference type="EMBL" id="GL732594">
    <property type="protein sequence ID" value="EFX73048.1"/>
    <property type="molecule type" value="Genomic_DNA"/>
</dbReference>
<dbReference type="InParanoid" id="E9H5Q3"/>
<dbReference type="KEGG" id="dpx:DAPPUDRAFT_308008"/>
<dbReference type="PANTHER" id="PTHR33236">
    <property type="entry name" value="INTRAFLAGELLAR TRANSPORT PROTEIN 122 FAMILY PROTEIN-RELATED"/>
    <property type="match status" value="1"/>
</dbReference>
<dbReference type="InterPro" id="IPR058698">
    <property type="entry name" value="CUB_metazoa"/>
</dbReference>
<dbReference type="eggNOG" id="ENOG502QTPV">
    <property type="taxonomic scope" value="Eukaryota"/>
</dbReference>
<dbReference type="Pfam" id="PF26080">
    <property type="entry name" value="CUB_animal"/>
    <property type="match status" value="1"/>
</dbReference>
<gene>
    <name evidence="4" type="ORF">DAPPUDRAFT_308008</name>
</gene>
<dbReference type="HOGENOM" id="CLU_022631_1_1_1"/>
<evidence type="ECO:0000313" key="5">
    <source>
        <dbReference type="Proteomes" id="UP000000305"/>
    </source>
</evidence>
<feature type="domain" description="CUB" evidence="3">
    <location>
        <begin position="345"/>
        <end position="556"/>
    </location>
</feature>
<dbReference type="PANTHER" id="PTHR33236:SF5">
    <property type="entry name" value="CUB DOMAIN-CONTAINING PROTEIN"/>
    <property type="match status" value="1"/>
</dbReference>
<name>E9H5Q3_DAPPU</name>
<evidence type="ECO:0000256" key="2">
    <source>
        <dbReference type="SAM" id="SignalP"/>
    </source>
</evidence>
<evidence type="ECO:0000259" key="3">
    <source>
        <dbReference type="Pfam" id="PF26080"/>
    </source>
</evidence>
<reference evidence="4 5" key="1">
    <citation type="journal article" date="2011" name="Science">
        <title>The ecoresponsive genome of Daphnia pulex.</title>
        <authorList>
            <person name="Colbourne J.K."/>
            <person name="Pfrender M.E."/>
            <person name="Gilbert D."/>
            <person name="Thomas W.K."/>
            <person name="Tucker A."/>
            <person name="Oakley T.H."/>
            <person name="Tokishita S."/>
            <person name="Aerts A."/>
            <person name="Arnold G.J."/>
            <person name="Basu M.K."/>
            <person name="Bauer D.J."/>
            <person name="Caceres C.E."/>
            <person name="Carmel L."/>
            <person name="Casola C."/>
            <person name="Choi J.H."/>
            <person name="Detter J.C."/>
            <person name="Dong Q."/>
            <person name="Dusheyko S."/>
            <person name="Eads B.D."/>
            <person name="Frohlich T."/>
            <person name="Geiler-Samerotte K.A."/>
            <person name="Gerlach D."/>
            <person name="Hatcher P."/>
            <person name="Jogdeo S."/>
            <person name="Krijgsveld J."/>
            <person name="Kriventseva E.V."/>
            <person name="Kultz D."/>
            <person name="Laforsch C."/>
            <person name="Lindquist E."/>
            <person name="Lopez J."/>
            <person name="Manak J.R."/>
            <person name="Muller J."/>
            <person name="Pangilinan J."/>
            <person name="Patwardhan R.P."/>
            <person name="Pitluck S."/>
            <person name="Pritham E.J."/>
            <person name="Rechtsteiner A."/>
            <person name="Rho M."/>
            <person name="Rogozin I.B."/>
            <person name="Sakarya O."/>
            <person name="Salamov A."/>
            <person name="Schaack S."/>
            <person name="Shapiro H."/>
            <person name="Shiga Y."/>
            <person name="Skalitzky C."/>
            <person name="Smith Z."/>
            <person name="Souvorov A."/>
            <person name="Sung W."/>
            <person name="Tang Z."/>
            <person name="Tsuchiya D."/>
            <person name="Tu H."/>
            <person name="Vos H."/>
            <person name="Wang M."/>
            <person name="Wolf Y.I."/>
            <person name="Yamagata H."/>
            <person name="Yamada T."/>
            <person name="Ye Y."/>
            <person name="Shaw J.R."/>
            <person name="Andrews J."/>
            <person name="Crease T.J."/>
            <person name="Tang H."/>
            <person name="Lucas S.M."/>
            <person name="Robertson H.M."/>
            <person name="Bork P."/>
            <person name="Koonin E.V."/>
            <person name="Zdobnov E.M."/>
            <person name="Grigoriev I.V."/>
            <person name="Lynch M."/>
            <person name="Boore J.L."/>
        </authorList>
    </citation>
    <scope>NUCLEOTIDE SEQUENCE [LARGE SCALE GENOMIC DNA]</scope>
</reference>
<protein>
    <recommendedName>
        <fullName evidence="3">CUB domain-containing protein</fullName>
    </recommendedName>
</protein>
<keyword evidence="2" id="KW-0732">Signal</keyword>
<dbReference type="OrthoDB" id="6479909at2759"/>
<feature type="compositionally biased region" description="Polar residues" evidence="1">
    <location>
        <begin position="84"/>
        <end position="95"/>
    </location>
</feature>
<dbReference type="PhylomeDB" id="E9H5Q3"/>
<sequence length="557" mass="60100">MSKFYCLLLLTVLMLQVSRACEGRNHEEELKFVAARQQTENYFAYAYGYTPNLWNSLFYRPNLRYVPAVYASPYEGRTPAIPESRTNPNKNNFASSREDDEGEKTDEKEESRFAIGLAENYLSNRPVEFNSGLSTYNPWGQKIKNVLNLGPISVNPNVNYQVASFDSCTSRNGDAGICASRAVCSLFGGRSSGTCLLGLTCCVNAINTCNGAITLNNTYWQSPATTINAPSTCSLTVTLDNKRREQIKPICQVRLDFVTFTTAQPTAGNCVDTFEVGGSSNVAPVICGDNSGQHMYLDVQSSAISSTDLNLKFNFAAGIGTYPYLPRSWNIKIAMLPCGANYLAPRDCLQYFTSSSGRVSSFNWQDVASTATRQLNNQNYRICFRTELIKAQPTKATQMCLSVCSVTNGGDAFSLTTVQPGGTDVALNSATLINFAATLSAVGTTYRDTQQGTTAVCLYDFLLIAGGRDSTNVEADRYCGNALNPAAIGGPKIPPLNDPAPGGSAQSVQVCSSIVPFRLIYRTDGTEGAVTAVAASNVIGASADTANTGFCLDFQEK</sequence>